<dbReference type="EMBL" id="MCBS01016518">
    <property type="protein sequence ID" value="RKF82976.1"/>
    <property type="molecule type" value="Genomic_DNA"/>
</dbReference>
<protein>
    <recommendedName>
        <fullName evidence="1">Tf2-1-like SH3-like domain-containing protein</fullName>
    </recommendedName>
</protein>
<gene>
    <name evidence="2" type="ORF">GcM1_165012</name>
</gene>
<organism evidence="2 3">
    <name type="scientific">Golovinomyces cichoracearum</name>
    <dbReference type="NCBI Taxonomy" id="62708"/>
    <lineage>
        <taxon>Eukaryota</taxon>
        <taxon>Fungi</taxon>
        <taxon>Dikarya</taxon>
        <taxon>Ascomycota</taxon>
        <taxon>Pezizomycotina</taxon>
        <taxon>Leotiomycetes</taxon>
        <taxon>Erysiphales</taxon>
        <taxon>Erysiphaceae</taxon>
        <taxon>Golovinomyces</taxon>
    </lineage>
</organism>
<dbReference type="Proteomes" id="UP000285326">
    <property type="component" value="Unassembled WGS sequence"/>
</dbReference>
<sequence>MFEKLKVNLLFSTAWHPQTDGAAERTNQPVEITFRYFIAKLPNPALRPTVKDKLSAALSNSVSRATGKTATEVIFGTRIWEPLDLLTRQLIEDISDSQPGGLASSEFPQDLANPPAFPAEPDISSSYRTGIIDVVEAINFAATYMKQQYDARHIPTFFKVCNFVLLRLHRRFNVPRIVGSTKLAQQYAGPFKVPEKIGRLAYRSDLPPSLEDSNGCLSHPLLALSRLYLGRPTGDAKLIISQFGTLLENLADHSTTLLQYTPLHGKEFMMCIVIQTMIII</sequence>
<comment type="caution">
    <text evidence="2">The sequence shown here is derived from an EMBL/GenBank/DDBJ whole genome shotgun (WGS) entry which is preliminary data.</text>
</comment>
<accession>A0A420J887</accession>
<feature type="domain" description="Tf2-1-like SH3-like" evidence="1">
    <location>
        <begin position="163"/>
        <end position="211"/>
    </location>
</feature>
<dbReference type="Pfam" id="PF24626">
    <property type="entry name" value="SH3_Tf2-1"/>
    <property type="match status" value="1"/>
</dbReference>
<name>A0A420J887_9PEZI</name>
<dbReference type="AlphaFoldDB" id="A0A420J887"/>
<dbReference type="Gene3D" id="3.30.420.10">
    <property type="entry name" value="Ribonuclease H-like superfamily/Ribonuclease H"/>
    <property type="match status" value="1"/>
</dbReference>
<dbReference type="GO" id="GO:0003676">
    <property type="term" value="F:nucleic acid binding"/>
    <property type="evidence" value="ECO:0007669"/>
    <property type="project" value="InterPro"/>
</dbReference>
<reference evidence="2 3" key="1">
    <citation type="journal article" date="2018" name="BMC Genomics">
        <title>Comparative genome analyses reveal sequence features reflecting distinct modes of host-adaptation between dicot and monocot powdery mildew.</title>
        <authorList>
            <person name="Wu Y."/>
            <person name="Ma X."/>
            <person name="Pan Z."/>
            <person name="Kale S.D."/>
            <person name="Song Y."/>
            <person name="King H."/>
            <person name="Zhang Q."/>
            <person name="Presley C."/>
            <person name="Deng X."/>
            <person name="Wei C.I."/>
            <person name="Xiao S."/>
        </authorList>
    </citation>
    <scope>NUCLEOTIDE SEQUENCE [LARGE SCALE GENOMIC DNA]</scope>
    <source>
        <strain evidence="2">UMSG1</strain>
    </source>
</reference>
<evidence type="ECO:0000259" key="1">
    <source>
        <dbReference type="Pfam" id="PF24626"/>
    </source>
</evidence>
<dbReference type="InterPro" id="IPR036397">
    <property type="entry name" value="RNaseH_sf"/>
</dbReference>
<proteinExistence type="predicted"/>
<evidence type="ECO:0000313" key="3">
    <source>
        <dbReference type="Proteomes" id="UP000285326"/>
    </source>
</evidence>
<dbReference type="InterPro" id="IPR056924">
    <property type="entry name" value="SH3_Tf2-1"/>
</dbReference>
<evidence type="ECO:0000313" key="2">
    <source>
        <dbReference type="EMBL" id="RKF82976.1"/>
    </source>
</evidence>